<reference evidence="1" key="1">
    <citation type="submission" date="2023-08" db="EMBL/GenBank/DDBJ databases">
        <authorList>
            <person name="Chen Y."/>
            <person name="Shah S."/>
            <person name="Dougan E. K."/>
            <person name="Thang M."/>
            <person name="Chan C."/>
        </authorList>
    </citation>
    <scope>NUCLEOTIDE SEQUENCE</scope>
</reference>
<accession>A0AA36IYA1</accession>
<comment type="caution">
    <text evidence="1">The sequence shown here is derived from an EMBL/GenBank/DDBJ whole genome shotgun (WGS) entry which is preliminary data.</text>
</comment>
<evidence type="ECO:0000313" key="1">
    <source>
        <dbReference type="EMBL" id="CAJ1395100.1"/>
    </source>
</evidence>
<evidence type="ECO:0000313" key="3">
    <source>
        <dbReference type="Proteomes" id="UP001178507"/>
    </source>
</evidence>
<keyword evidence="3" id="KW-1185">Reference proteome</keyword>
<dbReference type="EMBL" id="CAUJNA010003054">
    <property type="protein sequence ID" value="CAJ1395101.1"/>
    <property type="molecule type" value="Genomic_DNA"/>
</dbReference>
<evidence type="ECO:0000313" key="2">
    <source>
        <dbReference type="EMBL" id="CAJ1395101.1"/>
    </source>
</evidence>
<dbReference type="EMBL" id="CAUJNA010003051">
    <property type="protein sequence ID" value="CAJ1395100.1"/>
    <property type="molecule type" value="Genomic_DNA"/>
</dbReference>
<sequence length="91" mass="10321">MQQLAHRGGLSEETMQDLKWYVFNVCWMTVNLRWYGASSTDHHEASNRASHHFRQLGGAERVILGRRPVSKGCSAFWQSNFACIVASFACS</sequence>
<dbReference type="Proteomes" id="UP001178507">
    <property type="component" value="Unassembled WGS sequence"/>
</dbReference>
<proteinExistence type="predicted"/>
<gene>
    <name evidence="1" type="ORF">EVOR1521_LOCUS19613</name>
    <name evidence="2" type="ORF">EVOR1521_LOCUS19614</name>
</gene>
<dbReference type="AlphaFoldDB" id="A0AA36IYA1"/>
<organism evidence="1 3">
    <name type="scientific">Effrenium voratum</name>
    <dbReference type="NCBI Taxonomy" id="2562239"/>
    <lineage>
        <taxon>Eukaryota</taxon>
        <taxon>Sar</taxon>
        <taxon>Alveolata</taxon>
        <taxon>Dinophyceae</taxon>
        <taxon>Suessiales</taxon>
        <taxon>Symbiodiniaceae</taxon>
        <taxon>Effrenium</taxon>
    </lineage>
</organism>
<name>A0AA36IYA1_9DINO</name>
<protein>
    <submittedName>
        <fullName evidence="1">Uncharacterized protein</fullName>
    </submittedName>
</protein>